<gene>
    <name evidence="4" type="ORF">GSLYS_00002943001</name>
</gene>
<evidence type="ECO:0000256" key="2">
    <source>
        <dbReference type="ARBA" id="ARBA00035300"/>
    </source>
</evidence>
<evidence type="ECO:0000256" key="1">
    <source>
        <dbReference type="ARBA" id="ARBA00035018"/>
    </source>
</evidence>
<keyword evidence="5" id="KW-1185">Reference proteome</keyword>
<comment type="similarity">
    <text evidence="1">Belongs to the ADISSP family.</text>
</comment>
<dbReference type="Proteomes" id="UP001497497">
    <property type="component" value="Unassembled WGS sequence"/>
</dbReference>
<evidence type="ECO:0000256" key="3">
    <source>
        <dbReference type="SAM" id="MobiDB-lite"/>
    </source>
</evidence>
<feature type="compositionally biased region" description="Basic and acidic residues" evidence="3">
    <location>
        <begin position="1"/>
        <end position="17"/>
    </location>
</feature>
<sequence length="178" mass="20079">MAEPAAHKDETIDTHSEHPHHHHQSHHAHFLIPQDQDDLSAHDSKILFEALSENSVNVRLGFLQYKHVYEVHFSIEHELGKEINFNALDSLNAKIDSAKPSENGQGHDIVLVFSAVKEKLMQESITLTSKENPSKILTLVFHARVLGKGKGTPSLKKGIHCIRVEWDEESDASDWQGF</sequence>
<dbReference type="PANTHER" id="PTHR13287:SF2">
    <property type="entry name" value="ADIPOSE-SECRETED SIGNALING PROTEIN"/>
    <property type="match status" value="1"/>
</dbReference>
<accession>A0AAV2H6N4</accession>
<feature type="region of interest" description="Disordered" evidence="3">
    <location>
        <begin position="1"/>
        <end position="28"/>
    </location>
</feature>
<evidence type="ECO:0000313" key="4">
    <source>
        <dbReference type="EMBL" id="CAL1528773.1"/>
    </source>
</evidence>
<evidence type="ECO:0000313" key="5">
    <source>
        <dbReference type="Proteomes" id="UP001497497"/>
    </source>
</evidence>
<organism evidence="4 5">
    <name type="scientific">Lymnaea stagnalis</name>
    <name type="common">Great pond snail</name>
    <name type="synonym">Helix stagnalis</name>
    <dbReference type="NCBI Taxonomy" id="6523"/>
    <lineage>
        <taxon>Eukaryota</taxon>
        <taxon>Metazoa</taxon>
        <taxon>Spiralia</taxon>
        <taxon>Lophotrochozoa</taxon>
        <taxon>Mollusca</taxon>
        <taxon>Gastropoda</taxon>
        <taxon>Heterobranchia</taxon>
        <taxon>Euthyneura</taxon>
        <taxon>Panpulmonata</taxon>
        <taxon>Hygrophila</taxon>
        <taxon>Lymnaeoidea</taxon>
        <taxon>Lymnaeidae</taxon>
        <taxon>Lymnaea</taxon>
    </lineage>
</organism>
<dbReference type="AlphaFoldDB" id="A0AAV2H6N4"/>
<comment type="caution">
    <text evidence="4">The sequence shown here is derived from an EMBL/GenBank/DDBJ whole genome shotgun (WGS) entry which is preliminary data.</text>
</comment>
<dbReference type="Pfam" id="PF15006">
    <property type="entry name" value="DUF4517"/>
    <property type="match status" value="1"/>
</dbReference>
<feature type="compositionally biased region" description="Basic residues" evidence="3">
    <location>
        <begin position="18"/>
        <end position="28"/>
    </location>
</feature>
<dbReference type="InterPro" id="IPR026794">
    <property type="entry name" value="ADISSP"/>
</dbReference>
<proteinExistence type="inferred from homology"/>
<dbReference type="PANTHER" id="PTHR13287">
    <property type="entry name" value="ADIPOSE-SECRETED SIGNALING PROTEIN"/>
    <property type="match status" value="1"/>
</dbReference>
<reference evidence="4 5" key="1">
    <citation type="submission" date="2024-04" db="EMBL/GenBank/DDBJ databases">
        <authorList>
            <consortium name="Genoscope - CEA"/>
            <person name="William W."/>
        </authorList>
    </citation>
    <scope>NUCLEOTIDE SEQUENCE [LARGE SCALE GENOMIC DNA]</scope>
</reference>
<dbReference type="EMBL" id="CAXITT010000038">
    <property type="protein sequence ID" value="CAL1528773.1"/>
    <property type="molecule type" value="Genomic_DNA"/>
</dbReference>
<protein>
    <recommendedName>
        <fullName evidence="2">Adipose-secreted signaling protein</fullName>
    </recommendedName>
</protein>
<name>A0AAV2H6N4_LYMST</name>